<keyword evidence="3" id="KW-1185">Reference proteome</keyword>
<dbReference type="Proteomes" id="UP000887013">
    <property type="component" value="Unassembled WGS sequence"/>
</dbReference>
<evidence type="ECO:0000313" key="3">
    <source>
        <dbReference type="Proteomes" id="UP000887013"/>
    </source>
</evidence>
<proteinExistence type="predicted"/>
<evidence type="ECO:0000256" key="1">
    <source>
        <dbReference type="SAM" id="MobiDB-lite"/>
    </source>
</evidence>
<dbReference type="EMBL" id="BMAW01017198">
    <property type="protein sequence ID" value="GFT52659.1"/>
    <property type="molecule type" value="Genomic_DNA"/>
</dbReference>
<accession>A0A8X6P854</accession>
<reference evidence="2" key="1">
    <citation type="submission" date="2020-08" db="EMBL/GenBank/DDBJ databases">
        <title>Multicomponent nature underlies the extraordinary mechanical properties of spider dragline silk.</title>
        <authorList>
            <person name="Kono N."/>
            <person name="Nakamura H."/>
            <person name="Mori M."/>
            <person name="Yoshida Y."/>
            <person name="Ohtoshi R."/>
            <person name="Malay A.D."/>
            <person name="Moran D.A.P."/>
            <person name="Tomita M."/>
            <person name="Numata K."/>
            <person name="Arakawa K."/>
        </authorList>
    </citation>
    <scope>NUCLEOTIDE SEQUENCE</scope>
</reference>
<sequence>MPRKSLSLPEVLALFKELPSDNDSAASTDSDTDEDCIAKFTGKRKREVIRGLLLMGSKTSKRKSLSSKSIPAKTSKPYVPVDEHTENVKNISVKTEGGLYRCALCSTRKDVHRSQWLC</sequence>
<dbReference type="AlphaFoldDB" id="A0A8X6P854"/>
<name>A0A8X6P854_NEPPI</name>
<feature type="region of interest" description="Disordered" evidence="1">
    <location>
        <begin position="59"/>
        <end position="78"/>
    </location>
</feature>
<dbReference type="OrthoDB" id="6432114at2759"/>
<evidence type="ECO:0000313" key="2">
    <source>
        <dbReference type="EMBL" id="GFT52659.1"/>
    </source>
</evidence>
<gene>
    <name evidence="2" type="ORF">NPIL_313761</name>
</gene>
<comment type="caution">
    <text evidence="2">The sequence shown here is derived from an EMBL/GenBank/DDBJ whole genome shotgun (WGS) entry which is preliminary data.</text>
</comment>
<protein>
    <submittedName>
        <fullName evidence="2">Uncharacterized protein</fullName>
    </submittedName>
</protein>
<organism evidence="2 3">
    <name type="scientific">Nephila pilipes</name>
    <name type="common">Giant wood spider</name>
    <name type="synonym">Nephila maculata</name>
    <dbReference type="NCBI Taxonomy" id="299642"/>
    <lineage>
        <taxon>Eukaryota</taxon>
        <taxon>Metazoa</taxon>
        <taxon>Ecdysozoa</taxon>
        <taxon>Arthropoda</taxon>
        <taxon>Chelicerata</taxon>
        <taxon>Arachnida</taxon>
        <taxon>Araneae</taxon>
        <taxon>Araneomorphae</taxon>
        <taxon>Entelegynae</taxon>
        <taxon>Araneoidea</taxon>
        <taxon>Nephilidae</taxon>
        <taxon>Nephila</taxon>
    </lineage>
</organism>